<name>A0A016VA63_9BILA</name>
<protein>
    <submittedName>
        <fullName evidence="1">Uncharacterized protein</fullName>
    </submittedName>
</protein>
<dbReference type="EMBL" id="JARK01001350">
    <property type="protein sequence ID" value="EYC24161.1"/>
    <property type="molecule type" value="Genomic_DNA"/>
</dbReference>
<comment type="caution">
    <text evidence="1">The sequence shown here is derived from an EMBL/GenBank/DDBJ whole genome shotgun (WGS) entry which is preliminary data.</text>
</comment>
<organism evidence="1 2">
    <name type="scientific">Ancylostoma ceylanicum</name>
    <dbReference type="NCBI Taxonomy" id="53326"/>
    <lineage>
        <taxon>Eukaryota</taxon>
        <taxon>Metazoa</taxon>
        <taxon>Ecdysozoa</taxon>
        <taxon>Nematoda</taxon>
        <taxon>Chromadorea</taxon>
        <taxon>Rhabditida</taxon>
        <taxon>Rhabditina</taxon>
        <taxon>Rhabditomorpha</taxon>
        <taxon>Strongyloidea</taxon>
        <taxon>Ancylostomatidae</taxon>
        <taxon>Ancylostomatinae</taxon>
        <taxon>Ancylostoma</taxon>
    </lineage>
</organism>
<sequence length="106" mass="12041">MSILMPLCAYDPKRAREHYDVVQIINYLEEFRLHLAVGRKGAGKRGGDGTLSVNLVRIVVKPRPCTSCTHGIVTGRQSSSRRSQPYIIDLLLSFEKCRRNKERKKG</sequence>
<evidence type="ECO:0000313" key="2">
    <source>
        <dbReference type="Proteomes" id="UP000024635"/>
    </source>
</evidence>
<reference evidence="2" key="1">
    <citation type="journal article" date="2015" name="Nat. Genet.">
        <title>The genome and transcriptome of the zoonotic hookworm Ancylostoma ceylanicum identify infection-specific gene families.</title>
        <authorList>
            <person name="Schwarz E.M."/>
            <person name="Hu Y."/>
            <person name="Antoshechkin I."/>
            <person name="Miller M.M."/>
            <person name="Sternberg P.W."/>
            <person name="Aroian R.V."/>
        </authorList>
    </citation>
    <scope>NUCLEOTIDE SEQUENCE</scope>
    <source>
        <strain evidence="2">HY135</strain>
    </source>
</reference>
<dbReference type="AlphaFoldDB" id="A0A016VA63"/>
<accession>A0A016VA63</accession>
<dbReference type="Proteomes" id="UP000024635">
    <property type="component" value="Unassembled WGS sequence"/>
</dbReference>
<proteinExistence type="predicted"/>
<evidence type="ECO:0000313" key="1">
    <source>
        <dbReference type="EMBL" id="EYC24161.1"/>
    </source>
</evidence>
<gene>
    <name evidence="1" type="primary">Acey_s0014.g2361</name>
    <name evidence="1" type="ORF">Y032_0014g2361</name>
</gene>
<keyword evidence="2" id="KW-1185">Reference proteome</keyword>